<evidence type="ECO:0000313" key="10">
    <source>
        <dbReference type="EMBL" id="MDR6104661.1"/>
    </source>
</evidence>
<dbReference type="EMBL" id="JAVIZC010000003">
    <property type="protein sequence ID" value="MDR6104661.1"/>
    <property type="molecule type" value="Genomic_DNA"/>
</dbReference>
<evidence type="ECO:0000259" key="9">
    <source>
        <dbReference type="SMART" id="SM00911"/>
    </source>
</evidence>
<comment type="caution">
    <text evidence="10">The sequence shown here is derived from an EMBL/GenBank/DDBJ whole genome shotgun (WGS) entry which is preliminary data.</text>
</comment>
<dbReference type="InterPro" id="IPR003018">
    <property type="entry name" value="GAF"/>
</dbReference>
<evidence type="ECO:0000256" key="2">
    <source>
        <dbReference type="ARBA" id="ARBA00012438"/>
    </source>
</evidence>
<dbReference type="PANTHER" id="PTHR41523">
    <property type="entry name" value="TWO-COMPONENT SYSTEM SENSOR PROTEIN"/>
    <property type="match status" value="1"/>
</dbReference>
<feature type="domain" description="Signal transduction histidine kinase HWE region" evidence="9">
    <location>
        <begin position="202"/>
        <end position="291"/>
    </location>
</feature>
<dbReference type="PANTHER" id="PTHR41523:SF8">
    <property type="entry name" value="ETHYLENE RESPONSE SENSOR PROTEIN"/>
    <property type="match status" value="1"/>
</dbReference>
<evidence type="ECO:0000256" key="3">
    <source>
        <dbReference type="ARBA" id="ARBA00022553"/>
    </source>
</evidence>
<dbReference type="GO" id="GO:0004673">
    <property type="term" value="F:protein histidine kinase activity"/>
    <property type="evidence" value="ECO:0007669"/>
    <property type="project" value="UniProtKB-EC"/>
</dbReference>
<sequence>MAFFLWWTGALINTVSVTSDLLTAERDILARVAVGGPLKQVLRDIVLLVEKPAGGELLASVLLTTEDGKRLTQGAAPSLPCDYNDAIEGISVGPGIGSCGTSAHTGTPVIVSDIAADPLWANFRKLALAHDLRACWSMPIRAADGRILGTFANYYREPRKPSERDLEVIGMISRTVAIAIERSQNEEARDRAEEQRMLLLRELNHRVKNVFALADSMLAMTARTATSAEELSSTVRGRLRALGRAHDLVQPTFSAEHVAYAPDVPLRQIIGDILAPYTDAATDRVVFVGIDDVRIRADHITSVALVLHELATNAAKYGSLCSEDGRLVVACTTGETLQIMWSERGGPVSGPPTSKGFGSTLIQRTVSSMRGEISYHWSPDGLDITICLPIDTISACS</sequence>
<evidence type="ECO:0000256" key="4">
    <source>
        <dbReference type="ARBA" id="ARBA00022679"/>
    </source>
</evidence>
<keyword evidence="4" id="KW-0808">Transferase</keyword>
<dbReference type="SMART" id="SM00065">
    <property type="entry name" value="GAF"/>
    <property type="match status" value="1"/>
</dbReference>
<dbReference type="InterPro" id="IPR029016">
    <property type="entry name" value="GAF-like_dom_sf"/>
</dbReference>
<evidence type="ECO:0000256" key="6">
    <source>
        <dbReference type="ARBA" id="ARBA00022777"/>
    </source>
</evidence>
<dbReference type="RefSeq" id="WP_309772896.1">
    <property type="nucleotide sequence ID" value="NZ_JAVIZC010000003.1"/>
</dbReference>
<keyword evidence="5" id="KW-0547">Nucleotide-binding</keyword>
<evidence type="ECO:0000259" key="8">
    <source>
        <dbReference type="SMART" id="SM00065"/>
    </source>
</evidence>
<feature type="domain" description="GAF" evidence="8">
    <location>
        <begin position="37"/>
        <end position="190"/>
    </location>
</feature>
<dbReference type="SUPFAM" id="SSF55874">
    <property type="entry name" value="ATPase domain of HSP90 chaperone/DNA topoisomerase II/histidine kinase"/>
    <property type="match status" value="1"/>
</dbReference>
<dbReference type="InterPro" id="IPR011102">
    <property type="entry name" value="Sig_transdc_His_kinase_HWE"/>
</dbReference>
<dbReference type="Pfam" id="PF07536">
    <property type="entry name" value="HWE_HK"/>
    <property type="match status" value="1"/>
</dbReference>
<evidence type="ECO:0000256" key="7">
    <source>
        <dbReference type="ARBA" id="ARBA00022840"/>
    </source>
</evidence>
<dbReference type="AlphaFoldDB" id="A0AAJ2BKJ6"/>
<proteinExistence type="predicted"/>
<organism evidence="10 11">
    <name type="scientific">Agrobacterium larrymoorei</name>
    <dbReference type="NCBI Taxonomy" id="160699"/>
    <lineage>
        <taxon>Bacteria</taxon>
        <taxon>Pseudomonadati</taxon>
        <taxon>Pseudomonadota</taxon>
        <taxon>Alphaproteobacteria</taxon>
        <taxon>Hyphomicrobiales</taxon>
        <taxon>Rhizobiaceae</taxon>
        <taxon>Rhizobium/Agrobacterium group</taxon>
        <taxon>Agrobacterium</taxon>
    </lineage>
</organism>
<evidence type="ECO:0000256" key="1">
    <source>
        <dbReference type="ARBA" id="ARBA00000085"/>
    </source>
</evidence>
<keyword evidence="7" id="KW-0067">ATP-binding</keyword>
<dbReference type="Gene3D" id="3.30.565.10">
    <property type="entry name" value="Histidine kinase-like ATPase, C-terminal domain"/>
    <property type="match status" value="1"/>
</dbReference>
<dbReference type="Proteomes" id="UP001255601">
    <property type="component" value="Unassembled WGS sequence"/>
</dbReference>
<dbReference type="SUPFAM" id="SSF55781">
    <property type="entry name" value="GAF domain-like"/>
    <property type="match status" value="1"/>
</dbReference>
<name>A0AAJ2BKJ6_9HYPH</name>
<dbReference type="EC" id="2.7.13.3" evidence="2"/>
<evidence type="ECO:0000256" key="5">
    <source>
        <dbReference type="ARBA" id="ARBA00022741"/>
    </source>
</evidence>
<evidence type="ECO:0000313" key="11">
    <source>
        <dbReference type="Proteomes" id="UP001255601"/>
    </source>
</evidence>
<dbReference type="Pfam" id="PF13185">
    <property type="entry name" value="GAF_2"/>
    <property type="match status" value="1"/>
</dbReference>
<reference evidence="10" key="1">
    <citation type="submission" date="2023-08" db="EMBL/GenBank/DDBJ databases">
        <title>Functional and genomic diversity of the sorghum phyllosphere microbiome.</title>
        <authorList>
            <person name="Shade A."/>
        </authorList>
    </citation>
    <scope>NUCLEOTIDE SEQUENCE</scope>
    <source>
        <strain evidence="10">SORGH_AS_0974</strain>
    </source>
</reference>
<protein>
    <recommendedName>
        <fullName evidence="2">histidine kinase</fullName>
        <ecNumber evidence="2">2.7.13.3</ecNumber>
    </recommendedName>
</protein>
<dbReference type="GO" id="GO:0005524">
    <property type="term" value="F:ATP binding"/>
    <property type="evidence" value="ECO:0007669"/>
    <property type="project" value="UniProtKB-KW"/>
</dbReference>
<keyword evidence="3" id="KW-0597">Phosphoprotein</keyword>
<dbReference type="SMART" id="SM00911">
    <property type="entry name" value="HWE_HK"/>
    <property type="match status" value="1"/>
</dbReference>
<comment type="catalytic activity">
    <reaction evidence="1">
        <text>ATP + protein L-histidine = ADP + protein N-phospho-L-histidine.</text>
        <dbReference type="EC" id="2.7.13.3"/>
    </reaction>
</comment>
<dbReference type="InterPro" id="IPR036890">
    <property type="entry name" value="HATPase_C_sf"/>
</dbReference>
<dbReference type="Gene3D" id="3.30.450.40">
    <property type="match status" value="1"/>
</dbReference>
<gene>
    <name evidence="10" type="ORF">QE369_004858</name>
</gene>
<accession>A0AAJ2BKJ6</accession>
<keyword evidence="6 10" id="KW-0418">Kinase</keyword>